<protein>
    <submittedName>
        <fullName evidence="2">NAD(P)/FAD-dependent oxidoreductase</fullName>
    </submittedName>
</protein>
<organism evidence="2 3">
    <name type="scientific">Pedococcus aerophilus</name>
    <dbReference type="NCBI Taxonomy" id="436356"/>
    <lineage>
        <taxon>Bacteria</taxon>
        <taxon>Bacillati</taxon>
        <taxon>Actinomycetota</taxon>
        <taxon>Actinomycetes</taxon>
        <taxon>Micrococcales</taxon>
        <taxon>Intrasporangiaceae</taxon>
        <taxon>Pedococcus</taxon>
    </lineage>
</organism>
<dbReference type="EMBL" id="BAAARN010000001">
    <property type="protein sequence ID" value="GAA2733505.1"/>
    <property type="molecule type" value="Genomic_DNA"/>
</dbReference>
<evidence type="ECO:0000313" key="3">
    <source>
        <dbReference type="Proteomes" id="UP001501326"/>
    </source>
</evidence>
<dbReference type="InterPro" id="IPR036188">
    <property type="entry name" value="FAD/NAD-bd_sf"/>
</dbReference>
<sequence>MSAPRRAVIGSGVAGLTAAHVLGTRGPVTLYEADARLGGHADTHEVQVGDRTIGVDTGFIVHNDRTYPTLLRLFGELGVATQDSDMSMSVRDDESGLEYAGAKKAKGLFPRAANLTNPSYLRMLTEVKKFHREARDVLSREASDAHRDETLGAFAARVGFSPYFTRHFLEPVVAAVWSCDPDVSLQYPARYLFEFLDHHGMLTVFGSPTWRTVTGGSKRYVEALAAGIDEVRLATPVSSVTETPDGVVVVDAHGDSQTYDSVVIAAHPHQALALLSEPTELQADVLGAIHYSSNVAQLHTDESVLPHTSGARASWNYWRRPESDGGTGVLVTYDLTRLQRLDVPDVRFLVTLNGVDCVDQSKVIDTMSYEHPLYTPESVAAQRRLPEINTSRIAFAGAYHGWGFHEDGALSGARAAAALGVDWDEPVVDTRPREAVAR</sequence>
<dbReference type="Proteomes" id="UP001501326">
    <property type="component" value="Unassembled WGS sequence"/>
</dbReference>
<dbReference type="Gene3D" id="3.50.50.60">
    <property type="entry name" value="FAD/NAD(P)-binding domain"/>
    <property type="match status" value="1"/>
</dbReference>
<dbReference type="InterPro" id="IPR002937">
    <property type="entry name" value="Amino_oxidase"/>
</dbReference>
<dbReference type="Gene3D" id="1.10.405.10">
    <property type="entry name" value="Guanine Nucleotide Dissociation Inhibitor, domain 1"/>
    <property type="match status" value="1"/>
</dbReference>
<gene>
    <name evidence="2" type="ORF">GCM10009867_11610</name>
</gene>
<reference evidence="2 3" key="1">
    <citation type="journal article" date="2019" name="Int. J. Syst. Evol. Microbiol.">
        <title>The Global Catalogue of Microorganisms (GCM) 10K type strain sequencing project: providing services to taxonomists for standard genome sequencing and annotation.</title>
        <authorList>
            <consortium name="The Broad Institute Genomics Platform"/>
            <consortium name="The Broad Institute Genome Sequencing Center for Infectious Disease"/>
            <person name="Wu L."/>
            <person name="Ma J."/>
        </authorList>
    </citation>
    <scope>NUCLEOTIDE SEQUENCE [LARGE SCALE GENOMIC DNA]</scope>
    <source>
        <strain evidence="2 3">JCM 16378</strain>
    </source>
</reference>
<dbReference type="PANTHER" id="PTHR42923:SF17">
    <property type="entry name" value="AMINE OXIDASE DOMAIN-CONTAINING PROTEIN"/>
    <property type="match status" value="1"/>
</dbReference>
<evidence type="ECO:0000259" key="1">
    <source>
        <dbReference type="Pfam" id="PF01593"/>
    </source>
</evidence>
<dbReference type="InterPro" id="IPR050464">
    <property type="entry name" value="Zeta_carotene_desat/Oxidored"/>
</dbReference>
<dbReference type="Pfam" id="PF01593">
    <property type="entry name" value="Amino_oxidase"/>
    <property type="match status" value="1"/>
</dbReference>
<feature type="domain" description="Amine oxidase" evidence="1">
    <location>
        <begin position="13"/>
        <end position="419"/>
    </location>
</feature>
<evidence type="ECO:0000313" key="2">
    <source>
        <dbReference type="EMBL" id="GAA2733505.1"/>
    </source>
</evidence>
<accession>A0ABN3UII4</accession>
<dbReference type="Gene3D" id="3.90.660.10">
    <property type="match status" value="1"/>
</dbReference>
<proteinExistence type="predicted"/>
<dbReference type="RefSeq" id="WP_344191154.1">
    <property type="nucleotide sequence ID" value="NZ_BAAARN010000001.1"/>
</dbReference>
<dbReference type="PANTHER" id="PTHR42923">
    <property type="entry name" value="PROTOPORPHYRINOGEN OXIDASE"/>
    <property type="match status" value="1"/>
</dbReference>
<dbReference type="SUPFAM" id="SSF51905">
    <property type="entry name" value="FAD/NAD(P)-binding domain"/>
    <property type="match status" value="1"/>
</dbReference>
<keyword evidence="3" id="KW-1185">Reference proteome</keyword>
<comment type="caution">
    <text evidence="2">The sequence shown here is derived from an EMBL/GenBank/DDBJ whole genome shotgun (WGS) entry which is preliminary data.</text>
</comment>
<name>A0ABN3UII4_9MICO</name>